<dbReference type="Proteomes" id="UP000076962">
    <property type="component" value="Unassembled WGS sequence"/>
</dbReference>
<dbReference type="Gene3D" id="3.40.50.300">
    <property type="entry name" value="P-loop containing nucleotide triphosphate hydrolases"/>
    <property type="match status" value="1"/>
</dbReference>
<dbReference type="EMBL" id="LUTY01003001">
    <property type="protein sequence ID" value="OAD18980.1"/>
    <property type="molecule type" value="Genomic_DNA"/>
</dbReference>
<dbReference type="AlphaFoldDB" id="A0A176RTA6"/>
<keyword evidence="1" id="KW-0808">Transferase</keyword>
<proteinExistence type="predicted"/>
<dbReference type="SUPFAM" id="SSF53795">
    <property type="entry name" value="PEP carboxykinase-like"/>
    <property type="match status" value="1"/>
</dbReference>
<keyword evidence="1" id="KW-0418">Kinase</keyword>
<dbReference type="GO" id="GO:0016301">
    <property type="term" value="F:kinase activity"/>
    <property type="evidence" value="ECO:0007669"/>
    <property type="project" value="UniProtKB-KW"/>
</dbReference>
<dbReference type="InterPro" id="IPR027417">
    <property type="entry name" value="P-loop_NTPase"/>
</dbReference>
<evidence type="ECO:0000313" key="2">
    <source>
        <dbReference type="Proteomes" id="UP000076962"/>
    </source>
</evidence>
<gene>
    <name evidence="1" type="ORF">THIOM_005413</name>
</gene>
<evidence type="ECO:0000313" key="1">
    <source>
        <dbReference type="EMBL" id="OAD18980.1"/>
    </source>
</evidence>
<reference evidence="1 2" key="1">
    <citation type="submission" date="2016-05" db="EMBL/GenBank/DDBJ databases">
        <title>Single-cell genome of chain-forming Candidatus Thiomargarita nelsonii and comparison to other large sulfur-oxidizing bacteria.</title>
        <authorList>
            <person name="Winkel M."/>
            <person name="Salman V."/>
            <person name="Woyke T."/>
            <person name="Schulz-Vogt H."/>
            <person name="Richter M."/>
            <person name="Flood B."/>
            <person name="Bailey J."/>
            <person name="Amann R."/>
            <person name="Mussmann M."/>
        </authorList>
    </citation>
    <scope>NUCLEOTIDE SEQUENCE [LARGE SCALE GENOMIC DNA]</scope>
    <source>
        <strain evidence="1 2">THI036</strain>
    </source>
</reference>
<comment type="caution">
    <text evidence="1">The sequence shown here is derived from an EMBL/GenBank/DDBJ whole genome shotgun (WGS) entry which is preliminary data.</text>
</comment>
<organism evidence="1 2">
    <name type="scientific">Candidatus Thiomargarita nelsonii</name>
    <dbReference type="NCBI Taxonomy" id="1003181"/>
    <lineage>
        <taxon>Bacteria</taxon>
        <taxon>Pseudomonadati</taxon>
        <taxon>Pseudomonadota</taxon>
        <taxon>Gammaproteobacteria</taxon>
        <taxon>Thiotrichales</taxon>
        <taxon>Thiotrichaceae</taxon>
        <taxon>Thiomargarita</taxon>
    </lineage>
</organism>
<name>A0A176RTA6_9GAMM</name>
<sequence>MKRQRYQFFDQAFELRSDHADTLTLMDVMFRRFAVTETDGETHQYEVLTNVGGRAAIITKDYCYIVEQPARLPSLAHGIIMRNIFTRIRSHLLFHAAALEDHGKGVIIAADSGCGKTTLTLALVRQGFKFLSDDVAALEFNYYTAAF</sequence>
<accession>A0A176RTA6</accession>
<keyword evidence="2" id="KW-1185">Reference proteome</keyword>
<protein>
    <submittedName>
        <fullName evidence="1">HPr kinase</fullName>
    </submittedName>
</protein>